<dbReference type="PANTHER" id="PTHR23208">
    <property type="entry name" value="LYSOZYME PROTEIN"/>
    <property type="match status" value="1"/>
</dbReference>
<evidence type="ECO:0000313" key="6">
    <source>
        <dbReference type="WBParaSite" id="EVEC_0000863601-mRNA-1"/>
    </source>
</evidence>
<dbReference type="EMBL" id="UXUI01009272">
    <property type="protein sequence ID" value="VDD93369.1"/>
    <property type="molecule type" value="Genomic_DNA"/>
</dbReference>
<dbReference type="STRING" id="51028.A0A0N4VDF3"/>
<dbReference type="GO" id="GO:0016998">
    <property type="term" value="P:cell wall macromolecule catabolic process"/>
    <property type="evidence" value="ECO:0007669"/>
    <property type="project" value="InterPro"/>
</dbReference>
<proteinExistence type="inferred from homology"/>
<gene>
    <name evidence="4" type="ORF">EVEC_LOCUS8120</name>
</gene>
<protein>
    <submittedName>
        <fullName evidence="6">Lysozyme</fullName>
    </submittedName>
</protein>
<dbReference type="AlphaFoldDB" id="A0A0N4VDF3"/>
<dbReference type="GO" id="GO:0007165">
    <property type="term" value="P:signal transduction"/>
    <property type="evidence" value="ECO:0007669"/>
    <property type="project" value="TreeGrafter"/>
</dbReference>
<sequence>MKTLKFYRIVFLGFLGLSLATTGFDASQAVSASQFQCLWNNGYRFFIARVYKSYGAVDYTGIQNIKNANSVGWVYTDGYIFPCHSSSCKGAKQQVADAVSAMRNSGAKFGMVWIDVEIYNWGSNKNYNRQFILDMVNEVKALGIKPGIYSNNNNWASIVGSWTGVSDCPLWWANYNNDPGFGRFVPFGGWSKPAIHQYAGDVSGPCSVGLDLNYY</sequence>
<dbReference type="Proteomes" id="UP000274131">
    <property type="component" value="Unassembled WGS sequence"/>
</dbReference>
<dbReference type="Gene3D" id="3.20.20.80">
    <property type="entry name" value="Glycosidases"/>
    <property type="match status" value="1"/>
</dbReference>
<reference evidence="6" key="1">
    <citation type="submission" date="2017-02" db="UniProtKB">
        <authorList>
            <consortium name="WormBaseParasite"/>
        </authorList>
    </citation>
    <scope>IDENTIFICATION</scope>
</reference>
<keyword evidence="5" id="KW-1185">Reference proteome</keyword>
<feature type="signal peptide" evidence="3">
    <location>
        <begin position="1"/>
        <end position="20"/>
    </location>
</feature>
<dbReference type="PANTHER" id="PTHR23208:SF36">
    <property type="entry name" value="LYSOZYME-RELATED"/>
    <property type="match status" value="1"/>
</dbReference>
<name>A0A0N4VDF3_ENTVE</name>
<evidence type="ECO:0000256" key="3">
    <source>
        <dbReference type="SAM" id="SignalP"/>
    </source>
</evidence>
<evidence type="ECO:0000256" key="2">
    <source>
        <dbReference type="ARBA" id="ARBA00022729"/>
    </source>
</evidence>
<dbReference type="InterPro" id="IPR002053">
    <property type="entry name" value="Glyco_hydro_25"/>
</dbReference>
<reference evidence="4 5" key="2">
    <citation type="submission" date="2018-10" db="EMBL/GenBank/DDBJ databases">
        <authorList>
            <consortium name="Pathogen Informatics"/>
        </authorList>
    </citation>
    <scope>NUCLEOTIDE SEQUENCE [LARGE SCALE GENOMIC DNA]</scope>
</reference>
<comment type="similarity">
    <text evidence="1">Belongs to the glycosyl hydrolase 25 family.</text>
</comment>
<evidence type="ECO:0000256" key="1">
    <source>
        <dbReference type="ARBA" id="ARBA00010646"/>
    </source>
</evidence>
<dbReference type="GO" id="GO:0003796">
    <property type="term" value="F:lysozyme activity"/>
    <property type="evidence" value="ECO:0007669"/>
    <property type="project" value="InterPro"/>
</dbReference>
<accession>A0A0N4VDF3</accession>
<organism evidence="6">
    <name type="scientific">Enterobius vermicularis</name>
    <name type="common">Human pinworm</name>
    <dbReference type="NCBI Taxonomy" id="51028"/>
    <lineage>
        <taxon>Eukaryota</taxon>
        <taxon>Metazoa</taxon>
        <taxon>Ecdysozoa</taxon>
        <taxon>Nematoda</taxon>
        <taxon>Chromadorea</taxon>
        <taxon>Rhabditida</taxon>
        <taxon>Spirurina</taxon>
        <taxon>Oxyuridomorpha</taxon>
        <taxon>Oxyuroidea</taxon>
        <taxon>Oxyuridae</taxon>
        <taxon>Enterobius</taxon>
    </lineage>
</organism>
<dbReference type="WBParaSite" id="EVEC_0000863601-mRNA-1">
    <property type="protein sequence ID" value="EVEC_0000863601-mRNA-1"/>
    <property type="gene ID" value="EVEC_0000863601"/>
</dbReference>
<keyword evidence="2 3" id="KW-0732">Signal</keyword>
<feature type="chain" id="PRO_5043122827" evidence="3">
    <location>
        <begin position="21"/>
        <end position="215"/>
    </location>
</feature>
<evidence type="ECO:0000313" key="4">
    <source>
        <dbReference type="EMBL" id="VDD93369.1"/>
    </source>
</evidence>
<dbReference type="GO" id="GO:0009253">
    <property type="term" value="P:peptidoglycan catabolic process"/>
    <property type="evidence" value="ECO:0007669"/>
    <property type="project" value="InterPro"/>
</dbReference>
<evidence type="ECO:0000313" key="5">
    <source>
        <dbReference type="Proteomes" id="UP000274131"/>
    </source>
</evidence>
<dbReference type="PROSITE" id="PS51904">
    <property type="entry name" value="GLYCOSYL_HYDROL_F25_2"/>
    <property type="match status" value="1"/>
</dbReference>
<dbReference type="CDD" id="cd06416">
    <property type="entry name" value="GH25_Lys1-like"/>
    <property type="match status" value="1"/>
</dbReference>
<dbReference type="InterPro" id="IPR017853">
    <property type="entry name" value="GH"/>
</dbReference>
<dbReference type="GO" id="GO:0045087">
    <property type="term" value="P:innate immune response"/>
    <property type="evidence" value="ECO:0007669"/>
    <property type="project" value="TreeGrafter"/>
</dbReference>
<dbReference type="Pfam" id="PF01183">
    <property type="entry name" value="Glyco_hydro_25"/>
    <property type="match status" value="1"/>
</dbReference>
<dbReference type="SUPFAM" id="SSF51445">
    <property type="entry name" value="(Trans)glycosidases"/>
    <property type="match status" value="1"/>
</dbReference>
<dbReference type="OrthoDB" id="2251794at2759"/>
<dbReference type="InterPro" id="IPR051595">
    <property type="entry name" value="GH25_Enzymes"/>
</dbReference>